<feature type="compositionally biased region" description="Acidic residues" evidence="1">
    <location>
        <begin position="30"/>
        <end position="44"/>
    </location>
</feature>
<evidence type="ECO:0000313" key="3">
    <source>
        <dbReference type="EMBL" id="TQN27515.1"/>
    </source>
</evidence>
<dbReference type="PROSITE" id="PS51257">
    <property type="entry name" value="PROKAR_LIPOPROTEIN"/>
    <property type="match status" value="1"/>
</dbReference>
<keyword evidence="2" id="KW-0732">Signal</keyword>
<evidence type="ECO:0000256" key="2">
    <source>
        <dbReference type="SAM" id="SignalP"/>
    </source>
</evidence>
<protein>
    <submittedName>
        <fullName evidence="3">Uncharacterized protein</fullName>
    </submittedName>
</protein>
<dbReference type="EMBL" id="VFQC01000003">
    <property type="protein sequence ID" value="TQN27515.1"/>
    <property type="molecule type" value="Genomic_DNA"/>
</dbReference>
<comment type="caution">
    <text evidence="3">The sequence shown here is derived from an EMBL/GenBank/DDBJ whole genome shotgun (WGS) entry which is preliminary data.</text>
</comment>
<evidence type="ECO:0000256" key="1">
    <source>
        <dbReference type="SAM" id="MobiDB-lite"/>
    </source>
</evidence>
<feature type="chain" id="PRO_5022123589" evidence="2">
    <location>
        <begin position="29"/>
        <end position="222"/>
    </location>
</feature>
<keyword evidence="4" id="KW-1185">Reference proteome</keyword>
<gene>
    <name evidence="3" type="ORF">FHX37_4236</name>
</gene>
<sequence>MTATSPRLALAAVPLALLALSACGSSEAEPPPEYEPAEEAETDGDGFRVDDVPESDGLDVSDDEVPERAGSESPVREQIEWQIRDQTASVTEDYYADMHASCPSIDGDEEEPVECLAGYKGVEITWTVDVSDGGDMGDASVVNVEPEPDGWPLSRDRTEQQVRFLSKAEAVKCDMDHAEKVQLDTDTDITCKAKEDDGVSDWEIGVGAAGSVDAERVGSVLD</sequence>
<feature type="signal peptide" evidence="2">
    <location>
        <begin position="1"/>
        <end position="28"/>
    </location>
</feature>
<reference evidence="3 4" key="1">
    <citation type="submission" date="2019-06" db="EMBL/GenBank/DDBJ databases">
        <title>Sequencing the genomes of 1000 actinobacteria strains.</title>
        <authorList>
            <person name="Klenk H.-P."/>
        </authorList>
    </citation>
    <scope>NUCLEOTIDE SEQUENCE [LARGE SCALE GENOMIC DNA]</scope>
    <source>
        <strain evidence="3 4">DSM 45015</strain>
    </source>
</reference>
<accession>A0A543N6Q3</accession>
<evidence type="ECO:0000313" key="4">
    <source>
        <dbReference type="Proteomes" id="UP000317422"/>
    </source>
</evidence>
<dbReference type="AlphaFoldDB" id="A0A543N6Q3"/>
<dbReference type="Proteomes" id="UP000317422">
    <property type="component" value="Unassembled WGS sequence"/>
</dbReference>
<name>A0A543N6Q3_9ACTN</name>
<organism evidence="3 4">
    <name type="scientific">Haloactinospora alba</name>
    <dbReference type="NCBI Taxonomy" id="405555"/>
    <lineage>
        <taxon>Bacteria</taxon>
        <taxon>Bacillati</taxon>
        <taxon>Actinomycetota</taxon>
        <taxon>Actinomycetes</taxon>
        <taxon>Streptosporangiales</taxon>
        <taxon>Nocardiopsidaceae</taxon>
        <taxon>Haloactinospora</taxon>
    </lineage>
</organism>
<dbReference type="RefSeq" id="WP_141925940.1">
    <property type="nucleotide sequence ID" value="NZ_VFQC01000003.1"/>
</dbReference>
<feature type="compositionally biased region" description="Basic and acidic residues" evidence="1">
    <location>
        <begin position="66"/>
        <end position="81"/>
    </location>
</feature>
<proteinExistence type="predicted"/>
<feature type="compositionally biased region" description="Acidic residues" evidence="1">
    <location>
        <begin position="52"/>
        <end position="65"/>
    </location>
</feature>
<feature type="region of interest" description="Disordered" evidence="1">
    <location>
        <begin position="24"/>
        <end position="81"/>
    </location>
</feature>